<protein>
    <submittedName>
        <fullName evidence="4">Major facilitator superfamily protein</fullName>
    </submittedName>
</protein>
<keyword evidence="3" id="KW-1185">Reference proteome</keyword>
<proteinExistence type="predicted"/>
<gene>
    <name evidence="2" type="ORF">HPLM_LOCUS17269</name>
</gene>
<accession>A0A0N4WZB7</accession>
<evidence type="ECO:0000256" key="1">
    <source>
        <dbReference type="SAM" id="Phobius"/>
    </source>
</evidence>
<keyword evidence="1" id="KW-1133">Transmembrane helix</keyword>
<keyword evidence="1" id="KW-0812">Transmembrane</keyword>
<dbReference type="WBParaSite" id="HPLM_0001727501-mRNA-1">
    <property type="protein sequence ID" value="HPLM_0001727501-mRNA-1"/>
    <property type="gene ID" value="HPLM_0001727501"/>
</dbReference>
<sequence length="61" mass="6698">MGAVMSQLGFNQAFLLALIGILAMLGLTVMAIGEDERDHQNNYILPLIRVRSPATTDRKVI</sequence>
<reference evidence="4" key="1">
    <citation type="submission" date="2017-02" db="UniProtKB">
        <authorList>
            <consortium name="WormBaseParasite"/>
        </authorList>
    </citation>
    <scope>IDENTIFICATION</scope>
</reference>
<organism evidence="4">
    <name type="scientific">Haemonchus placei</name>
    <name type="common">Barber's pole worm</name>
    <dbReference type="NCBI Taxonomy" id="6290"/>
    <lineage>
        <taxon>Eukaryota</taxon>
        <taxon>Metazoa</taxon>
        <taxon>Ecdysozoa</taxon>
        <taxon>Nematoda</taxon>
        <taxon>Chromadorea</taxon>
        <taxon>Rhabditida</taxon>
        <taxon>Rhabditina</taxon>
        <taxon>Rhabditomorpha</taxon>
        <taxon>Strongyloidea</taxon>
        <taxon>Trichostrongylidae</taxon>
        <taxon>Haemonchus</taxon>
    </lineage>
</organism>
<feature type="transmembrane region" description="Helical" evidence="1">
    <location>
        <begin position="12"/>
        <end position="32"/>
    </location>
</feature>
<evidence type="ECO:0000313" key="3">
    <source>
        <dbReference type="Proteomes" id="UP000268014"/>
    </source>
</evidence>
<evidence type="ECO:0000313" key="4">
    <source>
        <dbReference type="WBParaSite" id="HPLM_0001727501-mRNA-1"/>
    </source>
</evidence>
<reference evidence="2 3" key="2">
    <citation type="submission" date="2018-11" db="EMBL/GenBank/DDBJ databases">
        <authorList>
            <consortium name="Pathogen Informatics"/>
        </authorList>
    </citation>
    <scope>NUCLEOTIDE SEQUENCE [LARGE SCALE GENOMIC DNA]</scope>
    <source>
        <strain evidence="2 3">MHpl1</strain>
    </source>
</reference>
<dbReference type="AlphaFoldDB" id="A0A0N4WZB7"/>
<name>A0A0N4WZB7_HAEPC</name>
<keyword evidence="1" id="KW-0472">Membrane</keyword>
<dbReference type="EMBL" id="UZAF01019866">
    <property type="protein sequence ID" value="VDO64294.1"/>
    <property type="molecule type" value="Genomic_DNA"/>
</dbReference>
<evidence type="ECO:0000313" key="2">
    <source>
        <dbReference type="EMBL" id="VDO64294.1"/>
    </source>
</evidence>
<dbReference type="Proteomes" id="UP000268014">
    <property type="component" value="Unassembled WGS sequence"/>
</dbReference>
<dbReference type="OrthoDB" id="5840146at2759"/>